<dbReference type="GO" id="GO:0031505">
    <property type="term" value="P:fungal-type cell wall organization"/>
    <property type="evidence" value="ECO:0007669"/>
    <property type="project" value="TreeGrafter"/>
</dbReference>
<dbReference type="PANTHER" id="PTHR10963">
    <property type="entry name" value="GLYCOSYL HYDROLASE-RELATED"/>
    <property type="match status" value="1"/>
</dbReference>
<evidence type="ECO:0000256" key="12">
    <source>
        <dbReference type="ARBA" id="ARBA00023288"/>
    </source>
</evidence>
<dbReference type="EC" id="3.2.1.14" evidence="3"/>
<dbReference type="GO" id="GO:0016757">
    <property type="term" value="F:glycosyltransferase activity"/>
    <property type="evidence" value="ECO:0007669"/>
    <property type="project" value="UniProtKB-KW"/>
</dbReference>
<keyword evidence="4" id="KW-1003">Cell membrane</keyword>
<dbReference type="InterPro" id="IPR050546">
    <property type="entry name" value="Glycosyl_Hydrlase_16"/>
</dbReference>
<proteinExistence type="inferred from homology"/>
<dbReference type="SUPFAM" id="SSF49899">
    <property type="entry name" value="Concanavalin A-like lectins/glucanases"/>
    <property type="match status" value="1"/>
</dbReference>
<evidence type="ECO:0000256" key="15">
    <source>
        <dbReference type="ARBA" id="ARBA00038074"/>
    </source>
</evidence>
<dbReference type="Pfam" id="PF00722">
    <property type="entry name" value="Glyco_hydro_16"/>
    <property type="match status" value="2"/>
</dbReference>
<feature type="signal peptide" evidence="17">
    <location>
        <begin position="1"/>
        <end position="19"/>
    </location>
</feature>
<feature type="chain" id="PRO_5007172477" description="chitinase" evidence="17">
    <location>
        <begin position="20"/>
        <end position="436"/>
    </location>
</feature>
<feature type="region of interest" description="Disordered" evidence="16">
    <location>
        <begin position="282"/>
        <end position="317"/>
    </location>
</feature>
<feature type="compositionally biased region" description="Low complexity" evidence="16">
    <location>
        <begin position="351"/>
        <end position="366"/>
    </location>
</feature>
<keyword evidence="8 17" id="KW-0732">Signal</keyword>
<dbReference type="GO" id="GO:0005975">
    <property type="term" value="P:carbohydrate metabolic process"/>
    <property type="evidence" value="ECO:0007669"/>
    <property type="project" value="InterPro"/>
</dbReference>
<dbReference type="CDD" id="cd02183">
    <property type="entry name" value="GH16_fungal_CRH1_transglycosylase"/>
    <property type="match status" value="1"/>
</dbReference>
<dbReference type="Proteomes" id="UP000055045">
    <property type="component" value="Unassembled WGS sequence"/>
</dbReference>
<reference evidence="19 20" key="1">
    <citation type="submission" date="2015-10" db="EMBL/GenBank/DDBJ databases">
        <title>Genome sequencing of Penicillium freii.</title>
        <authorList>
            <person name="Nguyen H.D."/>
            <person name="Visagie C.M."/>
            <person name="Seifert K.A."/>
        </authorList>
    </citation>
    <scope>NUCLEOTIDE SEQUENCE [LARGE SCALE GENOMIC DNA]</scope>
    <source>
        <strain evidence="19 20">DAOM 242723</strain>
    </source>
</reference>
<accession>A0A124GQ57</accession>
<keyword evidence="5" id="KW-0336">GPI-anchor</keyword>
<comment type="subcellular location">
    <subcellularLocation>
        <location evidence="2">Cell membrane</location>
        <topology evidence="2">Lipid-anchor</topology>
        <topology evidence="2">GPI-anchor</topology>
    </subcellularLocation>
</comment>
<evidence type="ECO:0000256" key="8">
    <source>
        <dbReference type="ARBA" id="ARBA00022729"/>
    </source>
</evidence>
<evidence type="ECO:0000256" key="5">
    <source>
        <dbReference type="ARBA" id="ARBA00022622"/>
    </source>
</evidence>
<evidence type="ECO:0000313" key="19">
    <source>
        <dbReference type="EMBL" id="KUM57066.1"/>
    </source>
</evidence>
<dbReference type="PROSITE" id="PS51762">
    <property type="entry name" value="GH16_2"/>
    <property type="match status" value="1"/>
</dbReference>
<keyword evidence="11" id="KW-0325">Glycoprotein</keyword>
<evidence type="ECO:0000259" key="18">
    <source>
        <dbReference type="PROSITE" id="PS51762"/>
    </source>
</evidence>
<dbReference type="InterPro" id="IPR013320">
    <property type="entry name" value="ConA-like_dom_sf"/>
</dbReference>
<evidence type="ECO:0000256" key="13">
    <source>
        <dbReference type="ARBA" id="ARBA00023295"/>
    </source>
</evidence>
<dbReference type="AlphaFoldDB" id="A0A124GQ57"/>
<keyword evidence="20" id="KW-1185">Reference proteome</keyword>
<dbReference type="GO" id="GO:0008843">
    <property type="term" value="F:endochitinase activity"/>
    <property type="evidence" value="ECO:0007669"/>
    <property type="project" value="UniProtKB-EC"/>
</dbReference>
<feature type="compositionally biased region" description="Low complexity" evidence="16">
    <location>
        <begin position="287"/>
        <end position="311"/>
    </location>
</feature>
<name>A0A124GQ57_PENFR</name>
<evidence type="ECO:0000256" key="1">
    <source>
        <dbReference type="ARBA" id="ARBA00000822"/>
    </source>
</evidence>
<evidence type="ECO:0000256" key="16">
    <source>
        <dbReference type="SAM" id="MobiDB-lite"/>
    </source>
</evidence>
<dbReference type="Gene3D" id="2.60.120.200">
    <property type="match status" value="1"/>
</dbReference>
<keyword evidence="12" id="KW-0449">Lipoprotein</keyword>
<evidence type="ECO:0000313" key="20">
    <source>
        <dbReference type="Proteomes" id="UP000055045"/>
    </source>
</evidence>
<comment type="similarity">
    <text evidence="15">Belongs to the glycosyl hydrolase 16 family. CRH1 subfamily.</text>
</comment>
<dbReference type="EMBL" id="LLXE01000403">
    <property type="protein sequence ID" value="KUM57066.1"/>
    <property type="molecule type" value="Genomic_DNA"/>
</dbReference>
<dbReference type="GO" id="GO:0009277">
    <property type="term" value="C:fungal-type cell wall"/>
    <property type="evidence" value="ECO:0007669"/>
    <property type="project" value="TreeGrafter"/>
</dbReference>
<evidence type="ECO:0000256" key="10">
    <source>
        <dbReference type="ARBA" id="ARBA00023136"/>
    </source>
</evidence>
<evidence type="ECO:0000256" key="4">
    <source>
        <dbReference type="ARBA" id="ARBA00022475"/>
    </source>
</evidence>
<keyword evidence="9" id="KW-0378">Hydrolase</keyword>
<evidence type="ECO:0000256" key="17">
    <source>
        <dbReference type="SAM" id="SignalP"/>
    </source>
</evidence>
<dbReference type="STRING" id="48697.A0A124GQ57"/>
<sequence>MQYRLLVAALAAAITLVLAQQASDCNAFEKTCPSNKGNTKGHIKYDLTQTSALNDWTTLGGAVATGPDGAEFTIHKQEDAPTIVTDYYIFYGEVSVEMKASPGTGIVSAVYMLSDANDEIDWVSSTLHYIPWETNLLMIIQEALGGSTDKLQTNYYGKGDNSEDYDRWTWQPVTTPQEVFHRYTWIWSKEKLSWAIDGTVVRTVDYADAKDGTRFPQTPMRVRIGIWAGGDPSRIKGTIDWAGGETDYSKAPFTMYVKSIEIVNYTPAESYVYSDKSGSSDSIQINGGVSSGESSGSSSTGLSTTTSPPVSQTGISASSTVTSSLAKSETSMTTDISISALPSSSEFSGATTNCSSPSRTPPTTSSAEPKSTVLRSNSISAASSTTTASSISNSGTAAVASATSTFNSACALSPSYLALLTPIVGFIQMWTWILRV</sequence>
<feature type="region of interest" description="Disordered" evidence="16">
    <location>
        <begin position="343"/>
        <end position="378"/>
    </location>
</feature>
<dbReference type="GO" id="GO:0098552">
    <property type="term" value="C:side of membrane"/>
    <property type="evidence" value="ECO:0007669"/>
    <property type="project" value="UniProtKB-KW"/>
</dbReference>
<evidence type="ECO:0000256" key="14">
    <source>
        <dbReference type="ARBA" id="ARBA00023316"/>
    </source>
</evidence>
<keyword evidence="14" id="KW-0961">Cell wall biogenesis/degradation</keyword>
<keyword evidence="7" id="KW-0808">Transferase</keyword>
<evidence type="ECO:0000256" key="3">
    <source>
        <dbReference type="ARBA" id="ARBA00012729"/>
    </source>
</evidence>
<feature type="domain" description="GH16" evidence="18">
    <location>
        <begin position="9"/>
        <end position="250"/>
    </location>
</feature>
<dbReference type="PANTHER" id="PTHR10963:SF27">
    <property type="entry name" value="GLYCOSIDASE-RELATED"/>
    <property type="match status" value="1"/>
</dbReference>
<comment type="caution">
    <text evidence="19">The sequence shown here is derived from an EMBL/GenBank/DDBJ whole genome shotgun (WGS) entry which is preliminary data.</text>
</comment>
<comment type="catalytic activity">
    <reaction evidence="1">
        <text>Random endo-hydrolysis of N-acetyl-beta-D-glucosaminide (1-&gt;4)-beta-linkages in chitin and chitodextrins.</text>
        <dbReference type="EC" id="3.2.1.14"/>
    </reaction>
</comment>
<dbReference type="InterPro" id="IPR000757">
    <property type="entry name" value="Beta-glucanase-like"/>
</dbReference>
<evidence type="ECO:0000256" key="2">
    <source>
        <dbReference type="ARBA" id="ARBA00004609"/>
    </source>
</evidence>
<organism evidence="19 20">
    <name type="scientific">Penicillium freii</name>
    <dbReference type="NCBI Taxonomy" id="48697"/>
    <lineage>
        <taxon>Eukaryota</taxon>
        <taxon>Fungi</taxon>
        <taxon>Dikarya</taxon>
        <taxon>Ascomycota</taxon>
        <taxon>Pezizomycotina</taxon>
        <taxon>Eurotiomycetes</taxon>
        <taxon>Eurotiomycetidae</taxon>
        <taxon>Eurotiales</taxon>
        <taxon>Aspergillaceae</taxon>
        <taxon>Penicillium</taxon>
    </lineage>
</organism>
<keyword evidence="6" id="KW-0328">Glycosyltransferase</keyword>
<keyword evidence="13" id="KW-0326">Glycosidase</keyword>
<evidence type="ECO:0000256" key="6">
    <source>
        <dbReference type="ARBA" id="ARBA00022676"/>
    </source>
</evidence>
<protein>
    <recommendedName>
        <fullName evidence="3">chitinase</fullName>
        <ecNumber evidence="3">3.2.1.14</ecNumber>
    </recommendedName>
</protein>
<keyword evidence="10" id="KW-0472">Membrane</keyword>
<evidence type="ECO:0000256" key="11">
    <source>
        <dbReference type="ARBA" id="ARBA00023180"/>
    </source>
</evidence>
<evidence type="ECO:0000256" key="9">
    <source>
        <dbReference type="ARBA" id="ARBA00022801"/>
    </source>
</evidence>
<evidence type="ECO:0000256" key="7">
    <source>
        <dbReference type="ARBA" id="ARBA00022679"/>
    </source>
</evidence>
<gene>
    <name evidence="19" type="ORF">ACN42_g10124</name>
</gene>
<dbReference type="GO" id="GO:0005886">
    <property type="term" value="C:plasma membrane"/>
    <property type="evidence" value="ECO:0007669"/>
    <property type="project" value="UniProtKB-SubCell"/>
</dbReference>